<evidence type="ECO:0000313" key="2">
    <source>
        <dbReference type="Proteomes" id="UP001174694"/>
    </source>
</evidence>
<gene>
    <name evidence="1" type="ORF">NKR23_g9013</name>
</gene>
<proteinExistence type="predicted"/>
<organism evidence="1 2">
    <name type="scientific">Pleurostoma richardsiae</name>
    <dbReference type="NCBI Taxonomy" id="41990"/>
    <lineage>
        <taxon>Eukaryota</taxon>
        <taxon>Fungi</taxon>
        <taxon>Dikarya</taxon>
        <taxon>Ascomycota</taxon>
        <taxon>Pezizomycotina</taxon>
        <taxon>Sordariomycetes</taxon>
        <taxon>Sordariomycetidae</taxon>
        <taxon>Calosphaeriales</taxon>
        <taxon>Pleurostomataceae</taxon>
        <taxon>Pleurostoma</taxon>
    </lineage>
</organism>
<keyword evidence="2" id="KW-1185">Reference proteome</keyword>
<evidence type="ECO:0000313" key="1">
    <source>
        <dbReference type="EMBL" id="KAJ9137753.1"/>
    </source>
</evidence>
<protein>
    <submittedName>
        <fullName evidence="1">Uncharacterized protein</fullName>
    </submittedName>
</protein>
<accession>A0AA38R7T0</accession>
<dbReference type="EMBL" id="JANBVO010000033">
    <property type="protein sequence ID" value="KAJ9137753.1"/>
    <property type="molecule type" value="Genomic_DNA"/>
</dbReference>
<dbReference type="AlphaFoldDB" id="A0AA38R7T0"/>
<dbReference type="Proteomes" id="UP001174694">
    <property type="component" value="Unassembled WGS sequence"/>
</dbReference>
<comment type="caution">
    <text evidence="1">The sequence shown here is derived from an EMBL/GenBank/DDBJ whole genome shotgun (WGS) entry which is preliminary data.</text>
</comment>
<reference evidence="1" key="1">
    <citation type="submission" date="2022-07" db="EMBL/GenBank/DDBJ databases">
        <title>Fungi with potential for degradation of polypropylene.</title>
        <authorList>
            <person name="Gostincar C."/>
        </authorList>
    </citation>
    <scope>NUCLEOTIDE SEQUENCE</scope>
    <source>
        <strain evidence="1">EXF-13308</strain>
    </source>
</reference>
<sequence>MATAILPYSAQHYNSLPSIQDAGRSLTPSELEELPAAVGGIFVRHAVQDRFGLILLHNHFPVEADEMLVSFGNVALPYKTSSPAAELCDIKGSSWRFVDKDLIPYEFVHNSASRPGIQDFQPFLSELRPALERLGLTKKLGICILAPEGQNTTQHIEITRDRMNITLPFDISPDDKSIEAVWGFELDQAAVHSPTPVVLKKCKIACKYGPNTGHCEDHKTTKN</sequence>
<name>A0AA38R7T0_9PEZI</name>